<dbReference type="GO" id="GO:0004497">
    <property type="term" value="F:monooxygenase activity"/>
    <property type="evidence" value="ECO:0007669"/>
    <property type="project" value="InterPro"/>
</dbReference>
<dbReference type="SUPFAM" id="SSF48264">
    <property type="entry name" value="Cytochrome P450"/>
    <property type="match status" value="1"/>
</dbReference>
<protein>
    <recommendedName>
        <fullName evidence="3">Cytochrome P450</fullName>
    </recommendedName>
</protein>
<dbReference type="EMBL" id="ML179337">
    <property type="protein sequence ID" value="THU90349.1"/>
    <property type="molecule type" value="Genomic_DNA"/>
</dbReference>
<dbReference type="OrthoDB" id="1470350at2759"/>
<dbReference type="Proteomes" id="UP000297245">
    <property type="component" value="Unassembled WGS sequence"/>
</dbReference>
<gene>
    <name evidence="1" type="ORF">K435DRAFT_676192</name>
</gene>
<proteinExistence type="predicted"/>
<dbReference type="GO" id="GO:0005506">
    <property type="term" value="F:iron ion binding"/>
    <property type="evidence" value="ECO:0007669"/>
    <property type="project" value="InterPro"/>
</dbReference>
<sequence>KSWSFGVSRYLINAEDSASIYEEWASRYGWVYQVPGVLGYKRVVLCDPKAVAHFYTRETTIYVQPSTSKLLFAKLLGGVIVISEGDDHKRMRKGLTPTFSNTAI</sequence>
<feature type="non-terminal residue" evidence="1">
    <location>
        <position position="1"/>
    </location>
</feature>
<evidence type="ECO:0000313" key="2">
    <source>
        <dbReference type="Proteomes" id="UP000297245"/>
    </source>
</evidence>
<reference evidence="1 2" key="1">
    <citation type="journal article" date="2019" name="Nat. Ecol. Evol.">
        <title>Megaphylogeny resolves global patterns of mushroom evolution.</title>
        <authorList>
            <person name="Varga T."/>
            <person name="Krizsan K."/>
            <person name="Foldi C."/>
            <person name="Dima B."/>
            <person name="Sanchez-Garcia M."/>
            <person name="Sanchez-Ramirez S."/>
            <person name="Szollosi G.J."/>
            <person name="Szarkandi J.G."/>
            <person name="Papp V."/>
            <person name="Albert L."/>
            <person name="Andreopoulos W."/>
            <person name="Angelini C."/>
            <person name="Antonin V."/>
            <person name="Barry K.W."/>
            <person name="Bougher N.L."/>
            <person name="Buchanan P."/>
            <person name="Buyck B."/>
            <person name="Bense V."/>
            <person name="Catcheside P."/>
            <person name="Chovatia M."/>
            <person name="Cooper J."/>
            <person name="Damon W."/>
            <person name="Desjardin D."/>
            <person name="Finy P."/>
            <person name="Geml J."/>
            <person name="Haridas S."/>
            <person name="Hughes K."/>
            <person name="Justo A."/>
            <person name="Karasinski D."/>
            <person name="Kautmanova I."/>
            <person name="Kiss B."/>
            <person name="Kocsube S."/>
            <person name="Kotiranta H."/>
            <person name="LaButti K.M."/>
            <person name="Lechner B.E."/>
            <person name="Liimatainen K."/>
            <person name="Lipzen A."/>
            <person name="Lukacs Z."/>
            <person name="Mihaltcheva S."/>
            <person name="Morgado L.N."/>
            <person name="Niskanen T."/>
            <person name="Noordeloos M.E."/>
            <person name="Ohm R.A."/>
            <person name="Ortiz-Santana B."/>
            <person name="Ovrebo C."/>
            <person name="Racz N."/>
            <person name="Riley R."/>
            <person name="Savchenko A."/>
            <person name="Shiryaev A."/>
            <person name="Soop K."/>
            <person name="Spirin V."/>
            <person name="Szebenyi C."/>
            <person name="Tomsovsky M."/>
            <person name="Tulloss R.E."/>
            <person name="Uehling J."/>
            <person name="Grigoriev I.V."/>
            <person name="Vagvolgyi C."/>
            <person name="Papp T."/>
            <person name="Martin F.M."/>
            <person name="Miettinen O."/>
            <person name="Hibbett D.S."/>
            <person name="Nagy L.G."/>
        </authorList>
    </citation>
    <scope>NUCLEOTIDE SEQUENCE [LARGE SCALE GENOMIC DNA]</scope>
    <source>
        <strain evidence="1 2">CBS 962.96</strain>
    </source>
</reference>
<dbReference type="GO" id="GO:0016705">
    <property type="term" value="F:oxidoreductase activity, acting on paired donors, with incorporation or reduction of molecular oxygen"/>
    <property type="evidence" value="ECO:0007669"/>
    <property type="project" value="InterPro"/>
</dbReference>
<keyword evidence="2" id="KW-1185">Reference proteome</keyword>
<organism evidence="1 2">
    <name type="scientific">Dendrothele bispora (strain CBS 962.96)</name>
    <dbReference type="NCBI Taxonomy" id="1314807"/>
    <lineage>
        <taxon>Eukaryota</taxon>
        <taxon>Fungi</taxon>
        <taxon>Dikarya</taxon>
        <taxon>Basidiomycota</taxon>
        <taxon>Agaricomycotina</taxon>
        <taxon>Agaricomycetes</taxon>
        <taxon>Agaricomycetidae</taxon>
        <taxon>Agaricales</taxon>
        <taxon>Agaricales incertae sedis</taxon>
        <taxon>Dendrothele</taxon>
    </lineage>
</organism>
<dbReference type="AlphaFoldDB" id="A0A4S8LM65"/>
<accession>A0A4S8LM65</accession>
<dbReference type="InterPro" id="IPR036396">
    <property type="entry name" value="Cyt_P450_sf"/>
</dbReference>
<dbReference type="Gene3D" id="1.10.630.10">
    <property type="entry name" value="Cytochrome P450"/>
    <property type="match status" value="1"/>
</dbReference>
<evidence type="ECO:0000313" key="1">
    <source>
        <dbReference type="EMBL" id="THU90349.1"/>
    </source>
</evidence>
<name>A0A4S8LM65_DENBC</name>
<evidence type="ECO:0008006" key="3">
    <source>
        <dbReference type="Google" id="ProtNLM"/>
    </source>
</evidence>
<dbReference type="GO" id="GO:0020037">
    <property type="term" value="F:heme binding"/>
    <property type="evidence" value="ECO:0007669"/>
    <property type="project" value="InterPro"/>
</dbReference>